<accession>A0A1N6DFP8</accession>
<proteinExistence type="predicted"/>
<dbReference type="SUPFAM" id="SSF54593">
    <property type="entry name" value="Glyoxalase/Bleomycin resistance protein/Dihydroxybiphenyl dioxygenase"/>
    <property type="match status" value="1"/>
</dbReference>
<dbReference type="OrthoDB" id="9798201at2"/>
<keyword evidence="3" id="KW-1185">Reference proteome</keyword>
<dbReference type="Proteomes" id="UP000185221">
    <property type="component" value="Unassembled WGS sequence"/>
</dbReference>
<dbReference type="Gene3D" id="3.10.180.10">
    <property type="entry name" value="2,3-Dihydroxybiphenyl 1,2-Dioxygenase, domain 1"/>
    <property type="match status" value="1"/>
</dbReference>
<name>A0A1N6DFP8_9BACT</name>
<dbReference type="Pfam" id="PF12681">
    <property type="entry name" value="Glyoxalase_2"/>
    <property type="match status" value="1"/>
</dbReference>
<gene>
    <name evidence="2" type="ORF">SAMN05444394_0823</name>
</gene>
<feature type="domain" description="VOC" evidence="1">
    <location>
        <begin position="3"/>
        <end position="120"/>
    </location>
</feature>
<dbReference type="InterPro" id="IPR029068">
    <property type="entry name" value="Glyas_Bleomycin-R_OHBP_Dase"/>
</dbReference>
<organism evidence="2 3">
    <name type="scientific">Algoriphagus halophilus</name>
    <dbReference type="NCBI Taxonomy" id="226505"/>
    <lineage>
        <taxon>Bacteria</taxon>
        <taxon>Pseudomonadati</taxon>
        <taxon>Bacteroidota</taxon>
        <taxon>Cytophagia</taxon>
        <taxon>Cytophagales</taxon>
        <taxon>Cyclobacteriaceae</taxon>
        <taxon>Algoriphagus</taxon>
    </lineage>
</organism>
<dbReference type="PROSITE" id="PS51819">
    <property type="entry name" value="VOC"/>
    <property type="match status" value="1"/>
</dbReference>
<evidence type="ECO:0000313" key="2">
    <source>
        <dbReference type="EMBL" id="SIN69464.1"/>
    </source>
</evidence>
<evidence type="ECO:0000259" key="1">
    <source>
        <dbReference type="PROSITE" id="PS51819"/>
    </source>
</evidence>
<dbReference type="InterPro" id="IPR025870">
    <property type="entry name" value="Glyoxalase-like_dom"/>
</dbReference>
<protein>
    <submittedName>
        <fullName evidence="2">Glyoxalase-like domain-containing protein</fullName>
    </submittedName>
</protein>
<dbReference type="RefSeq" id="WP_074223544.1">
    <property type="nucleotide sequence ID" value="NZ_FSRC01000001.1"/>
</dbReference>
<dbReference type="STRING" id="226505.SAMN05444394_0823"/>
<reference evidence="3" key="1">
    <citation type="submission" date="2016-11" db="EMBL/GenBank/DDBJ databases">
        <authorList>
            <person name="Varghese N."/>
            <person name="Submissions S."/>
        </authorList>
    </citation>
    <scope>NUCLEOTIDE SEQUENCE [LARGE SCALE GENOMIC DNA]</scope>
    <source>
        <strain evidence="3">DSM 15292</strain>
    </source>
</reference>
<dbReference type="AlphaFoldDB" id="A0A1N6DFP8"/>
<dbReference type="EMBL" id="FSRC01000001">
    <property type="protein sequence ID" value="SIN69464.1"/>
    <property type="molecule type" value="Genomic_DNA"/>
</dbReference>
<sequence length="121" mass="14504">MKRFYKCSPQLPVRNLRQTLDYYRDVLGFTEEWTFGDFDGGIRKDDLRLIFSQDETFTNDINNKNHRLDLMWFVTNIEEIYADFKRLDVNIIDQLQEQPYGLKEFAFVDINGYCIRVAESV</sequence>
<dbReference type="InterPro" id="IPR037523">
    <property type="entry name" value="VOC_core"/>
</dbReference>
<evidence type="ECO:0000313" key="3">
    <source>
        <dbReference type="Proteomes" id="UP000185221"/>
    </source>
</evidence>